<reference evidence="4 5" key="1">
    <citation type="submission" date="2024-11" db="EMBL/GenBank/DDBJ databases">
        <title>A near-complete genome assembly of Cinchona calisaya.</title>
        <authorList>
            <person name="Lian D.C."/>
            <person name="Zhao X.W."/>
            <person name="Wei L."/>
        </authorList>
    </citation>
    <scope>NUCLEOTIDE SEQUENCE [LARGE SCALE GENOMIC DNA]</scope>
    <source>
        <tissue evidence="4">Nenye</tissue>
    </source>
</reference>
<sequence>MLFWYPANHVDQEVPCSDFLFNSFEVVEVGSVYEIDHIHLPPRTPLQLRSIRVAMVSEKTELNVAVRYPSMESLKTYFSNSIREMYPALDEKFVMGTALAAKVLIRQVPSQEFAEIKHLEGFWLVNAATAGDDLSEEGNYCSRKGNCLTELKGMGLVSWGIRRQVKFLERHKENINANVQSSSSFSKGSKKMTINEVIRKPEEETEDDDDEEEEDEDEKDVEEEEDGVDDVDEREDQDNEEETEADEEETKEMNRNLKRKRYKLRNSTIRQKAKKVKREKKKKQKKIHGKISQRNKCRDLLVMENPKDRWSAERYQLATKNLLAVMKAKGARAGNPILRPELRVEARKRIGDTGLLDHLLKHMAGKLAPGGEERFRRRHNADGAMEYWLESADLVNIRKEAGVNDPYWIPPPGWKPGDCPTQDPICAKELKFLKGEISHLKRNANEMVSIKQFEEEVGKLRREIDKLASNKRQTENQDSRISSNSCDNISEKLDQLANSLVSSKSDLAKVPVSMEKYKDQLMVIQDFARGIEEEIKKLMGEAAEGISARSNSALIVSKEKSGAEKEIIEVEQGKKGQEVQEVVNVGEEGGSEKAEKAAAAAADTAEKKAAKIERLKSGFRICKPQGTFLWPNMARNNNMVVSPHQVAVQQLVEDLFVVPTPPSVSSSTALAPPQLPAASPPVKKPMAERRAVTALTVSTLSSNDQQINADHSYSSIISTSKKATPINLNDIPPPAQLVLSCTNPSSVVTTTVIPPDQLVLPGGLVGSDNINAGKEAIMGNLQKQPTSKCCSSSSASSCLSWEKVMGNWLALATANSASDDSTSQG</sequence>
<dbReference type="Proteomes" id="UP001630127">
    <property type="component" value="Unassembled WGS sequence"/>
</dbReference>
<dbReference type="Pfam" id="PF25874">
    <property type="entry name" value="WHD_plant_repro"/>
    <property type="match status" value="1"/>
</dbReference>
<gene>
    <name evidence="4" type="ORF">ACH5RR_019550</name>
</gene>
<dbReference type="InterPro" id="IPR044221">
    <property type="entry name" value="DYAD/AMEIOTIC1"/>
</dbReference>
<keyword evidence="1" id="KW-0175">Coiled coil</keyword>
<evidence type="ECO:0000313" key="5">
    <source>
        <dbReference type="Proteomes" id="UP001630127"/>
    </source>
</evidence>
<feature type="compositionally biased region" description="Acidic residues" evidence="2">
    <location>
        <begin position="203"/>
        <end position="250"/>
    </location>
</feature>
<feature type="domain" description="PTC1-like winged helix-turn-helix" evidence="3">
    <location>
        <begin position="309"/>
        <end position="391"/>
    </location>
</feature>
<evidence type="ECO:0000256" key="1">
    <source>
        <dbReference type="SAM" id="Coils"/>
    </source>
</evidence>
<dbReference type="PANTHER" id="PTHR46740">
    <property type="entry name" value="PROTEIN DYAD"/>
    <property type="match status" value="1"/>
</dbReference>
<name>A0ABD2ZPQ2_9GENT</name>
<dbReference type="InterPro" id="IPR059080">
    <property type="entry name" value="WHD_PTC1"/>
</dbReference>
<feature type="coiled-coil region" evidence="1">
    <location>
        <begin position="443"/>
        <end position="477"/>
    </location>
</feature>
<dbReference type="AlphaFoldDB" id="A0ABD2ZPQ2"/>
<organism evidence="4 5">
    <name type="scientific">Cinchona calisaya</name>
    <dbReference type="NCBI Taxonomy" id="153742"/>
    <lineage>
        <taxon>Eukaryota</taxon>
        <taxon>Viridiplantae</taxon>
        <taxon>Streptophyta</taxon>
        <taxon>Embryophyta</taxon>
        <taxon>Tracheophyta</taxon>
        <taxon>Spermatophyta</taxon>
        <taxon>Magnoliopsida</taxon>
        <taxon>eudicotyledons</taxon>
        <taxon>Gunneridae</taxon>
        <taxon>Pentapetalae</taxon>
        <taxon>asterids</taxon>
        <taxon>lamiids</taxon>
        <taxon>Gentianales</taxon>
        <taxon>Rubiaceae</taxon>
        <taxon>Cinchonoideae</taxon>
        <taxon>Cinchoneae</taxon>
        <taxon>Cinchona</taxon>
    </lineage>
</organism>
<proteinExistence type="predicted"/>
<keyword evidence="5" id="KW-1185">Reference proteome</keyword>
<evidence type="ECO:0000259" key="3">
    <source>
        <dbReference type="Pfam" id="PF25874"/>
    </source>
</evidence>
<feature type="region of interest" description="Disordered" evidence="2">
    <location>
        <begin position="179"/>
        <end position="292"/>
    </location>
</feature>
<protein>
    <recommendedName>
        <fullName evidence="3">PTC1-like winged helix-turn-helix domain-containing protein</fullName>
    </recommendedName>
</protein>
<accession>A0ABD2ZPQ2</accession>
<feature type="region of interest" description="Disordered" evidence="2">
    <location>
        <begin position="663"/>
        <end position="685"/>
    </location>
</feature>
<feature type="compositionally biased region" description="Low complexity" evidence="2">
    <location>
        <begin position="663"/>
        <end position="672"/>
    </location>
</feature>
<comment type="caution">
    <text evidence="4">The sequence shown here is derived from an EMBL/GenBank/DDBJ whole genome shotgun (WGS) entry which is preliminary data.</text>
</comment>
<evidence type="ECO:0000313" key="4">
    <source>
        <dbReference type="EMBL" id="KAL3521401.1"/>
    </source>
</evidence>
<evidence type="ECO:0000256" key="2">
    <source>
        <dbReference type="SAM" id="MobiDB-lite"/>
    </source>
</evidence>
<dbReference type="EMBL" id="JBJUIK010000008">
    <property type="protein sequence ID" value="KAL3521401.1"/>
    <property type="molecule type" value="Genomic_DNA"/>
</dbReference>
<feature type="compositionally biased region" description="Pro residues" evidence="2">
    <location>
        <begin position="673"/>
        <end position="683"/>
    </location>
</feature>
<dbReference type="PANTHER" id="PTHR46740:SF2">
    <property type="entry name" value="PROTEIN DYAD"/>
    <property type="match status" value="1"/>
</dbReference>
<feature type="compositionally biased region" description="Basic residues" evidence="2">
    <location>
        <begin position="271"/>
        <end position="292"/>
    </location>
</feature>